<dbReference type="EMBL" id="CP021056">
    <property type="protein sequence ID" value="QXE21367.1"/>
    <property type="molecule type" value="Genomic_DNA"/>
</dbReference>
<keyword evidence="2" id="KW-1185">Reference proteome</keyword>
<evidence type="ECO:0000313" key="1">
    <source>
        <dbReference type="EMBL" id="QXE21367.1"/>
    </source>
</evidence>
<dbReference type="KEGG" id="rsin:B6N60_00041"/>
<sequence>MVIIPHQPQITQPGNPYTPIATKVVSQTPGRLRLRISRDHRQPEKMQHIANFLQAQPHITEVRTNFHHGSILIHHYDTSGSLADVLATLQDIGIIFADITQGTTEAATGVTSAVLDLNQRVELATNGVIDLRFLFPLGLSVLAVRQLMLKGLQLEVIPWYVLAWYAFDSFLKLNHVNQYQLASSAQTRNFGATTRYPEF</sequence>
<name>A0A975T3C5_9NOST</name>
<proteinExistence type="predicted"/>
<dbReference type="Pfam" id="PF19991">
    <property type="entry name" value="HMA_2"/>
    <property type="match status" value="1"/>
</dbReference>
<dbReference type="AlphaFoldDB" id="A0A975T3C5"/>
<accession>A0A975T3C5</accession>
<gene>
    <name evidence="1" type="ORF">B6N60_00041</name>
</gene>
<organism evidence="1 2">
    <name type="scientific">Richelia sinica FACHB-800</name>
    <dbReference type="NCBI Taxonomy" id="1357546"/>
    <lineage>
        <taxon>Bacteria</taxon>
        <taxon>Bacillati</taxon>
        <taxon>Cyanobacteriota</taxon>
        <taxon>Cyanophyceae</taxon>
        <taxon>Nostocales</taxon>
        <taxon>Nostocaceae</taxon>
        <taxon>Richelia</taxon>
    </lineage>
</organism>
<protein>
    <submittedName>
        <fullName evidence="1">Uncharacterized protein</fullName>
    </submittedName>
</protein>
<reference evidence="1" key="1">
    <citation type="submission" date="2017-04" db="EMBL/GenBank/DDBJ databases">
        <title>Genome deletions in a multicellular cyanobacterial endosymbiont for morphological adaptation in marine diatoms.</title>
        <authorList>
            <person name="Wang Y."/>
            <person name="Gao H."/>
            <person name="Li R."/>
            <person name="Xu X."/>
        </authorList>
    </citation>
    <scope>NUCLEOTIDE SEQUENCE</scope>
    <source>
        <strain evidence="1">FACHB 800</strain>
    </source>
</reference>
<dbReference type="Proteomes" id="UP000683511">
    <property type="component" value="Chromosome"/>
</dbReference>
<evidence type="ECO:0000313" key="2">
    <source>
        <dbReference type="Proteomes" id="UP000683511"/>
    </source>
</evidence>